<evidence type="ECO:0000256" key="2">
    <source>
        <dbReference type="ARBA" id="ARBA00022695"/>
    </source>
</evidence>
<dbReference type="Pfam" id="PF00680">
    <property type="entry name" value="RdRP_1"/>
    <property type="match status" value="1"/>
</dbReference>
<dbReference type="PROSITE" id="PS50507">
    <property type="entry name" value="RDRP_SSRNA_POS"/>
    <property type="match status" value="1"/>
</dbReference>
<dbReference type="InterPro" id="IPR043502">
    <property type="entry name" value="DNA/RNA_pol_sf"/>
</dbReference>
<evidence type="ECO:0000256" key="3">
    <source>
        <dbReference type="ARBA" id="ARBA00022953"/>
    </source>
</evidence>
<dbReference type="SUPFAM" id="SSF56672">
    <property type="entry name" value="DNA/RNA polymerases"/>
    <property type="match status" value="1"/>
</dbReference>
<dbReference type="InterPro" id="IPR000477">
    <property type="entry name" value="RT_dom"/>
</dbReference>
<organism evidence="6">
    <name type="scientific">Hubei partiti-like virus 40</name>
    <dbReference type="NCBI Taxonomy" id="1923048"/>
    <lineage>
        <taxon>Viruses</taxon>
        <taxon>Riboviria</taxon>
    </lineage>
</organism>
<dbReference type="InterPro" id="IPR001205">
    <property type="entry name" value="RNA-dir_pol_C"/>
</dbReference>
<reference evidence="6" key="1">
    <citation type="journal article" date="2016" name="Nature">
        <title>Redefining the invertebrate RNA virosphere.</title>
        <authorList>
            <person name="Shi M."/>
            <person name="Lin X.D."/>
            <person name="Tian J.H."/>
            <person name="Chen L.J."/>
            <person name="Chen X."/>
            <person name="Li C.X."/>
            <person name="Qin X.C."/>
            <person name="Li J."/>
            <person name="Cao J.P."/>
            <person name="Eden J.S."/>
            <person name="Buchmann J."/>
            <person name="Wang W."/>
            <person name="Xu J."/>
            <person name="Holmes E.C."/>
            <person name="Zhang Y.Z."/>
        </authorList>
    </citation>
    <scope>NUCLEOTIDE SEQUENCE</scope>
    <source>
        <strain evidence="6">WHCCII13098</strain>
    </source>
</reference>
<accession>A0A1L3KLL3</accession>
<dbReference type="PROSITE" id="PS50878">
    <property type="entry name" value="RT_POL"/>
    <property type="match status" value="1"/>
</dbReference>
<dbReference type="GO" id="GO:0003723">
    <property type="term" value="F:RNA binding"/>
    <property type="evidence" value="ECO:0007669"/>
    <property type="project" value="InterPro"/>
</dbReference>
<evidence type="ECO:0000259" key="5">
    <source>
        <dbReference type="PROSITE" id="PS50878"/>
    </source>
</evidence>
<name>A0A1L3KLL3_9VIRU</name>
<feature type="domain" description="Reverse transcriptase" evidence="5">
    <location>
        <begin position="166"/>
        <end position="382"/>
    </location>
</feature>
<dbReference type="GO" id="GO:0003968">
    <property type="term" value="F:RNA-directed RNA polymerase activity"/>
    <property type="evidence" value="ECO:0007669"/>
    <property type="project" value="InterPro"/>
</dbReference>
<dbReference type="EMBL" id="KX884195">
    <property type="protein sequence ID" value="APG78310.1"/>
    <property type="molecule type" value="Genomic_RNA"/>
</dbReference>
<dbReference type="Gene3D" id="3.30.70.270">
    <property type="match status" value="1"/>
</dbReference>
<keyword evidence="3" id="KW-0693">Viral RNA replication</keyword>
<keyword evidence="1" id="KW-0808">Transferase</keyword>
<feature type="domain" description="RdRp catalytic" evidence="4">
    <location>
        <begin position="220"/>
        <end position="349"/>
    </location>
</feature>
<dbReference type="InterPro" id="IPR007094">
    <property type="entry name" value="RNA-dir_pol_PSvirus"/>
</dbReference>
<evidence type="ECO:0000259" key="4">
    <source>
        <dbReference type="PROSITE" id="PS50507"/>
    </source>
</evidence>
<dbReference type="InterPro" id="IPR043128">
    <property type="entry name" value="Rev_trsase/Diguanyl_cyclase"/>
</dbReference>
<evidence type="ECO:0000313" key="6">
    <source>
        <dbReference type="EMBL" id="APG78310.1"/>
    </source>
</evidence>
<protein>
    <submittedName>
        <fullName evidence="6">RdRp</fullName>
    </submittedName>
</protein>
<dbReference type="GO" id="GO:0039694">
    <property type="term" value="P:viral RNA genome replication"/>
    <property type="evidence" value="ECO:0007669"/>
    <property type="project" value="InterPro"/>
</dbReference>
<sequence>MLPIRLPKAQGFPYRFGQLQGCSPYLQHLEDDLLGNSERNHRSTITLKLIREDILRFSNTTKDLTSDTLFQLAIHKVCDDFRLPSRVPLIHLNDIFSKKLAIWKSSPGLPYRQMGFRTKGEVRDDFHQRNNIRLFCHKIKTGQRVQLPDCCAYVRSHLAPPGEEKVRAVWGYPMAVTMAEAIFAIPLTDAYRQHQRPIAYGFETAMGGTRRVLKKFGQLSNISALDFKCFDKTVPKWLVDAAFYVLEQNLDFTKYRDYGTPNVVGILRLWETLKNYFVNTTIRMANGERYKKRNGIASGSYFTQLVGSVANAILMNYVSIKLSNKWPNDYIVFGDDSLVSFPKYLSMQSIAMVLAEFGLTINFRKSSQSDNIADLNFLGYGLEGGLPRKEHSQWIYALLYPEHPDLSWDECASRALGLYYANLGVDGKFHELATRVITHQSFDLHLSRSLEKMLRMAGLLGEVCRTRHLPTAFEMFSKYIYR</sequence>
<evidence type="ECO:0000256" key="1">
    <source>
        <dbReference type="ARBA" id="ARBA00022679"/>
    </source>
</evidence>
<dbReference type="GO" id="GO:0006351">
    <property type="term" value="P:DNA-templated transcription"/>
    <property type="evidence" value="ECO:0007669"/>
    <property type="project" value="InterPro"/>
</dbReference>
<proteinExistence type="predicted"/>
<keyword evidence="2" id="KW-0548">Nucleotidyltransferase</keyword>